<evidence type="ECO:0000313" key="3">
    <source>
        <dbReference type="EMBL" id="PJB47932.1"/>
    </source>
</evidence>
<evidence type="ECO:0000256" key="1">
    <source>
        <dbReference type="ARBA" id="ARBA00022679"/>
    </source>
</evidence>
<dbReference type="PANTHER" id="PTHR46401:SF2">
    <property type="entry name" value="GLYCOSYLTRANSFERASE WBBK-RELATED"/>
    <property type="match status" value="1"/>
</dbReference>
<name>A0A2M8BVY6_9BACT</name>
<dbReference type="Pfam" id="PF00534">
    <property type="entry name" value="Glycos_transf_1"/>
    <property type="match status" value="1"/>
</dbReference>
<feature type="domain" description="Glycosyl transferase family 1" evidence="2">
    <location>
        <begin position="245"/>
        <end position="414"/>
    </location>
</feature>
<accession>A0A2M8BVY6</accession>
<dbReference type="Proteomes" id="UP000231196">
    <property type="component" value="Unassembled WGS sequence"/>
</dbReference>
<keyword evidence="1" id="KW-0808">Transferase</keyword>
<evidence type="ECO:0000259" key="2">
    <source>
        <dbReference type="Pfam" id="PF00534"/>
    </source>
</evidence>
<dbReference type="Gene3D" id="3.40.50.2000">
    <property type="entry name" value="Glycogen Phosphorylase B"/>
    <property type="match status" value="1"/>
</dbReference>
<dbReference type="SUPFAM" id="SSF53756">
    <property type="entry name" value="UDP-Glycosyltransferase/glycogen phosphorylase"/>
    <property type="match status" value="1"/>
</dbReference>
<reference evidence="4" key="1">
    <citation type="submission" date="2017-09" db="EMBL/GenBank/DDBJ databases">
        <title>Depth-based differentiation of microbial function through sediment-hosted aquifers and enrichment of novel symbionts in the deep terrestrial subsurface.</title>
        <authorList>
            <person name="Probst A.J."/>
            <person name="Ladd B."/>
            <person name="Jarett J.K."/>
            <person name="Geller-Mcgrath D.E."/>
            <person name="Sieber C.M.K."/>
            <person name="Emerson J.B."/>
            <person name="Anantharaman K."/>
            <person name="Thomas B.C."/>
            <person name="Malmstrom R."/>
            <person name="Stieglmeier M."/>
            <person name="Klingl A."/>
            <person name="Woyke T."/>
            <person name="Ryan C.M."/>
            <person name="Banfield J.F."/>
        </authorList>
    </citation>
    <scope>NUCLEOTIDE SEQUENCE [LARGE SCALE GENOMIC DNA]</scope>
</reference>
<dbReference type="GO" id="GO:0009103">
    <property type="term" value="P:lipopolysaccharide biosynthetic process"/>
    <property type="evidence" value="ECO:0007669"/>
    <property type="project" value="TreeGrafter"/>
</dbReference>
<evidence type="ECO:0000313" key="4">
    <source>
        <dbReference type="Proteomes" id="UP000231196"/>
    </source>
</evidence>
<proteinExistence type="predicted"/>
<dbReference type="AlphaFoldDB" id="A0A2M8BVY6"/>
<dbReference type="EMBL" id="PFUC01000052">
    <property type="protein sequence ID" value="PJB47932.1"/>
    <property type="molecule type" value="Genomic_DNA"/>
</dbReference>
<protein>
    <recommendedName>
        <fullName evidence="2">Glycosyl transferase family 1 domain-containing protein</fullName>
    </recommendedName>
</protein>
<sequence length="446" mass="51045">MFNFKKPKITINLLAHDGITSLYTGVGRIAFDSLRVLCEDKKISKLVHSVNAITGKYNNKCLGFSETIKNRSIKLLNKKNGRLLEALNGSHGDISYGDISNWRYVSTSSASLLYSLSQQNPNDLYINLCLDTPFAQTASFFQQYSEDEKKKHIFVWIPHSTVKIHKVDSAIQGYNEYYDQRFEWERVAVNLANKTRGVYVGCVGKFMREHLINEYSCEPEKLLDFTNGLDVEDARFSQKMGEHEIEKILDQYGIPKDKKLMLSFGRLEPYKGFDLTIKIGGHLDPKTIITVLIAQPYSQQDPIIGEYRQLMEKYNPKGIFISDYDFNLPHVLLRWHRTKILLVPSLAEPFGLIPEEARLYKNPYLRIVAMNRDGYLEQISDGKDGFLMDLTTVGESSEKINKILSLSNKQANEMADTGFARAIANYNLANNLYQSVSKIIEECQRQ</sequence>
<gene>
    <name evidence="3" type="ORF">CO104_02495</name>
</gene>
<dbReference type="CDD" id="cd03801">
    <property type="entry name" value="GT4_PimA-like"/>
    <property type="match status" value="1"/>
</dbReference>
<comment type="caution">
    <text evidence="3">The sequence shown here is derived from an EMBL/GenBank/DDBJ whole genome shotgun (WGS) entry which is preliminary data.</text>
</comment>
<dbReference type="InterPro" id="IPR001296">
    <property type="entry name" value="Glyco_trans_1"/>
</dbReference>
<organism evidence="3 4">
    <name type="scientific">Candidatus Collierbacteria bacterium CG_4_9_14_3_um_filter_43_16</name>
    <dbReference type="NCBI Taxonomy" id="1974532"/>
    <lineage>
        <taxon>Bacteria</taxon>
        <taxon>Candidatus Collieribacteriota</taxon>
    </lineage>
</organism>
<dbReference type="GO" id="GO:0016757">
    <property type="term" value="F:glycosyltransferase activity"/>
    <property type="evidence" value="ECO:0007669"/>
    <property type="project" value="InterPro"/>
</dbReference>
<dbReference type="PANTHER" id="PTHR46401">
    <property type="entry name" value="GLYCOSYLTRANSFERASE WBBK-RELATED"/>
    <property type="match status" value="1"/>
</dbReference>